<feature type="non-terminal residue" evidence="6">
    <location>
        <position position="1"/>
    </location>
</feature>
<dbReference type="InterPro" id="IPR001762">
    <property type="entry name" value="Disintegrin_dom"/>
</dbReference>
<feature type="chain" id="PRO_5043310799" evidence="5">
    <location>
        <begin position="23"/>
        <end position="826"/>
    </location>
</feature>
<accession>A0A8J1XXR7</accession>
<feature type="binding site" evidence="1">
    <location>
        <position position="409"/>
    </location>
    <ligand>
        <name>Zn(2+)</name>
        <dbReference type="ChEBI" id="CHEBI:29105"/>
        <note>catalytic</note>
    </ligand>
</feature>
<organism evidence="6 7">
    <name type="scientific">Owenia fusiformis</name>
    <name type="common">Polychaete worm</name>
    <dbReference type="NCBI Taxonomy" id="6347"/>
    <lineage>
        <taxon>Eukaryota</taxon>
        <taxon>Metazoa</taxon>
        <taxon>Spiralia</taxon>
        <taxon>Lophotrochozoa</taxon>
        <taxon>Annelida</taxon>
        <taxon>Polychaeta</taxon>
        <taxon>Sedentaria</taxon>
        <taxon>Canalipalpata</taxon>
        <taxon>Sabellida</taxon>
        <taxon>Oweniida</taxon>
        <taxon>Oweniidae</taxon>
        <taxon>Owenia</taxon>
    </lineage>
</organism>
<dbReference type="SUPFAM" id="SSF55486">
    <property type="entry name" value="Metalloproteases ('zincins'), catalytic domain"/>
    <property type="match status" value="1"/>
</dbReference>
<dbReference type="PANTHER" id="PTHR45702">
    <property type="entry name" value="ADAM10/ADAM17 METALLOPEPTIDASE FAMILY MEMBER"/>
    <property type="match status" value="1"/>
</dbReference>
<dbReference type="GO" id="GO:0007219">
    <property type="term" value="P:Notch signaling pathway"/>
    <property type="evidence" value="ECO:0007669"/>
    <property type="project" value="TreeGrafter"/>
</dbReference>
<dbReference type="Pfam" id="PF00200">
    <property type="entry name" value="Disintegrin"/>
    <property type="match status" value="1"/>
</dbReference>
<dbReference type="OrthoDB" id="2149267at2759"/>
<gene>
    <name evidence="6" type="ORF">OFUS_LOCUS16951</name>
</gene>
<keyword evidence="4" id="KW-0812">Transmembrane</keyword>
<feature type="region of interest" description="Disordered" evidence="3">
    <location>
        <begin position="50"/>
        <end position="69"/>
    </location>
</feature>
<feature type="transmembrane region" description="Helical" evidence="4">
    <location>
        <begin position="690"/>
        <end position="708"/>
    </location>
</feature>
<dbReference type="SMART" id="SM00050">
    <property type="entry name" value="DISIN"/>
    <property type="match status" value="1"/>
</dbReference>
<keyword evidence="2" id="KW-0175">Coiled coil</keyword>
<keyword evidence="5" id="KW-0732">Signal</keyword>
<keyword evidence="1" id="KW-0862">Zinc</keyword>
<dbReference type="InterPro" id="IPR001590">
    <property type="entry name" value="Peptidase_M12B"/>
</dbReference>
<protein>
    <submittedName>
        <fullName evidence="6">Uncharacterized protein</fullName>
    </submittedName>
</protein>
<name>A0A8J1XXR7_OWEFU</name>
<sequence>KMANSYLFFVLWFSFIITKGTNHKDDCKGQIGQYITCYQMVKINITNIKPDSNSRRKRDANPKSDWSRRKTGSVTHLKFYAFSKSFSASLYPYSKVVSPKAEMRIYREEDVFVETPYCDKLFEGHLDDDPKSFINGIVDETFDGVIHAGNESFYIEPAKRFLMGEKNFTDGEVVVYRESDVIHPFSNESRRDFEFARRTKVDNDYALLMKAQYKPGSTERKPRRKRFVGNGTESPLSCEVHILADHMFYRHVGGGNVANTIAEMIWHITEADIIFRATDFNGNGVGDNVGFTITGISVYTDRLTTGYKLKDESMSVVSYLNSFSEYNFDAYCLGTAFTYRDFDDGVLGLAFIASSSGYGSPGGICQSRIFYPPRSREYNFNTGLVSFINHGSRVPRGVSTTTITHEFGHNFGSPHDDEDNSACAPNNEKGNFLMYPYATDGTKPNNDKFSQCSKDRISPAIANKGDCLSIIIGPFCGNGIVEEGEECDCGILSQCGINDPCCTPPGGDGSDPECTYRRSLGYACSPKSDSCCTQSCQVVPPTVWAICSPATECKYPSVCDGIDGACPAANHLPDTTMCDHGAKMCDNGYCSGSICHLYGLEACQCDEKQNFCKVCCREDTTDSTCYSSEHFNITRPNGDSIPKRSGPCNNYRGFCTLDAECIMADTGAIDRLNAMFSKGFQGISDWFKNYFLYVIIGIIALIFLVIIFKSCRRKKDSVDALAYKSGKLAGLWAQAKDERDKIQKKINEIERRFENQTSEIRRGTMDVVTGVSRLCVLFPTVHRSTILKVARSSGSEEFAVKQLLIRGFPMIRIIKHRGTEGSNPKN</sequence>
<keyword evidence="1" id="KW-0479">Metal-binding</keyword>
<keyword evidence="4" id="KW-1133">Transmembrane helix</keyword>
<reference evidence="6" key="1">
    <citation type="submission" date="2022-03" db="EMBL/GenBank/DDBJ databases">
        <authorList>
            <person name="Martin C."/>
        </authorList>
    </citation>
    <scope>NUCLEOTIDE SEQUENCE</scope>
</reference>
<dbReference type="Pfam" id="PF13688">
    <property type="entry name" value="Reprolysin_5"/>
    <property type="match status" value="1"/>
</dbReference>
<evidence type="ECO:0000256" key="3">
    <source>
        <dbReference type="SAM" id="MobiDB-lite"/>
    </source>
</evidence>
<comment type="caution">
    <text evidence="6">The sequence shown here is derived from an EMBL/GenBank/DDBJ whole genome shotgun (WGS) entry which is preliminary data.</text>
</comment>
<feature type="coiled-coil region" evidence="2">
    <location>
        <begin position="732"/>
        <end position="759"/>
    </location>
</feature>
<dbReference type="PROSITE" id="PS50215">
    <property type="entry name" value="ADAM_MEPRO"/>
    <property type="match status" value="1"/>
</dbReference>
<evidence type="ECO:0000313" key="6">
    <source>
        <dbReference type="EMBL" id="CAH1791913.1"/>
    </source>
</evidence>
<feature type="binding site" evidence="1">
    <location>
        <position position="405"/>
    </location>
    <ligand>
        <name>Zn(2+)</name>
        <dbReference type="ChEBI" id="CHEBI:29105"/>
        <note>catalytic</note>
    </ligand>
</feature>
<feature type="signal peptide" evidence="5">
    <location>
        <begin position="1"/>
        <end position="22"/>
    </location>
</feature>
<dbReference type="AlphaFoldDB" id="A0A8J1XXR7"/>
<keyword evidence="4" id="KW-0472">Membrane</keyword>
<dbReference type="GO" id="GO:0004222">
    <property type="term" value="F:metalloendopeptidase activity"/>
    <property type="evidence" value="ECO:0007669"/>
    <property type="project" value="InterPro"/>
</dbReference>
<dbReference type="InterPro" id="IPR051489">
    <property type="entry name" value="ADAM_Metalloproteinase"/>
</dbReference>
<dbReference type="Gene3D" id="3.40.390.10">
    <property type="entry name" value="Collagenase (Catalytic Domain)"/>
    <property type="match status" value="1"/>
</dbReference>
<feature type="active site" evidence="1">
    <location>
        <position position="406"/>
    </location>
</feature>
<dbReference type="Proteomes" id="UP000749559">
    <property type="component" value="Unassembled WGS sequence"/>
</dbReference>
<dbReference type="GO" id="GO:0005886">
    <property type="term" value="C:plasma membrane"/>
    <property type="evidence" value="ECO:0007669"/>
    <property type="project" value="TreeGrafter"/>
</dbReference>
<feature type="binding site" evidence="1">
    <location>
        <position position="415"/>
    </location>
    <ligand>
        <name>Zn(2+)</name>
        <dbReference type="ChEBI" id="CHEBI:29105"/>
        <note>catalytic</note>
    </ligand>
</feature>
<proteinExistence type="predicted"/>
<dbReference type="PANTHER" id="PTHR45702:SF2">
    <property type="entry name" value="KUZBANIAN, ISOFORM A"/>
    <property type="match status" value="1"/>
</dbReference>
<dbReference type="InterPro" id="IPR024079">
    <property type="entry name" value="MetalloPept_cat_dom_sf"/>
</dbReference>
<dbReference type="Gene3D" id="4.10.70.10">
    <property type="entry name" value="Disintegrin domain"/>
    <property type="match status" value="1"/>
</dbReference>
<dbReference type="SUPFAM" id="SSF57552">
    <property type="entry name" value="Blood coagulation inhibitor (disintegrin)"/>
    <property type="match status" value="1"/>
</dbReference>
<dbReference type="PROSITE" id="PS50214">
    <property type="entry name" value="DISINTEGRIN_2"/>
    <property type="match status" value="1"/>
</dbReference>
<evidence type="ECO:0000256" key="4">
    <source>
        <dbReference type="SAM" id="Phobius"/>
    </source>
</evidence>
<evidence type="ECO:0000313" key="7">
    <source>
        <dbReference type="Proteomes" id="UP000749559"/>
    </source>
</evidence>
<comment type="caution">
    <text evidence="1">Lacks conserved residue(s) required for the propagation of feature annotation.</text>
</comment>
<evidence type="ECO:0000256" key="5">
    <source>
        <dbReference type="SAM" id="SignalP"/>
    </source>
</evidence>
<evidence type="ECO:0000256" key="1">
    <source>
        <dbReference type="PROSITE-ProRule" id="PRU00276"/>
    </source>
</evidence>
<dbReference type="EMBL" id="CAIIXF020000008">
    <property type="protein sequence ID" value="CAH1791913.1"/>
    <property type="molecule type" value="Genomic_DNA"/>
</dbReference>
<dbReference type="GO" id="GO:0046872">
    <property type="term" value="F:metal ion binding"/>
    <property type="evidence" value="ECO:0007669"/>
    <property type="project" value="UniProtKB-KW"/>
</dbReference>
<dbReference type="InterPro" id="IPR036436">
    <property type="entry name" value="Disintegrin_dom_sf"/>
</dbReference>
<feature type="compositionally biased region" description="Basic and acidic residues" evidence="3">
    <location>
        <begin position="59"/>
        <end position="68"/>
    </location>
</feature>
<evidence type="ECO:0000256" key="2">
    <source>
        <dbReference type="SAM" id="Coils"/>
    </source>
</evidence>
<dbReference type="GO" id="GO:0006509">
    <property type="term" value="P:membrane protein ectodomain proteolysis"/>
    <property type="evidence" value="ECO:0007669"/>
    <property type="project" value="TreeGrafter"/>
</dbReference>
<keyword evidence="7" id="KW-1185">Reference proteome</keyword>